<accession>A0A2S6GT05</accession>
<dbReference type="NCBIfam" id="NF033103">
    <property type="entry name" value="bla_class_A"/>
    <property type="match status" value="1"/>
</dbReference>
<dbReference type="Proteomes" id="UP000239203">
    <property type="component" value="Unassembled WGS sequence"/>
</dbReference>
<dbReference type="GO" id="GO:0008800">
    <property type="term" value="F:beta-lactamase activity"/>
    <property type="evidence" value="ECO:0007669"/>
    <property type="project" value="InterPro"/>
</dbReference>
<dbReference type="GO" id="GO:0030655">
    <property type="term" value="P:beta-lactam antibiotic catabolic process"/>
    <property type="evidence" value="ECO:0007669"/>
    <property type="project" value="InterPro"/>
</dbReference>
<organism evidence="2 3">
    <name type="scientific">Actinokineospora auranticolor</name>
    <dbReference type="NCBI Taxonomy" id="155976"/>
    <lineage>
        <taxon>Bacteria</taxon>
        <taxon>Bacillati</taxon>
        <taxon>Actinomycetota</taxon>
        <taxon>Actinomycetes</taxon>
        <taxon>Pseudonocardiales</taxon>
        <taxon>Pseudonocardiaceae</taxon>
        <taxon>Actinokineospora</taxon>
    </lineage>
</organism>
<dbReference type="Gene3D" id="3.40.710.10">
    <property type="entry name" value="DD-peptidase/beta-lactamase superfamily"/>
    <property type="match status" value="1"/>
</dbReference>
<gene>
    <name evidence="2" type="ORF">CLV40_10549</name>
</gene>
<reference evidence="2 3" key="1">
    <citation type="submission" date="2018-02" db="EMBL/GenBank/DDBJ databases">
        <title>Genomic Encyclopedia of Archaeal and Bacterial Type Strains, Phase II (KMG-II): from individual species to whole genera.</title>
        <authorList>
            <person name="Goeker M."/>
        </authorList>
    </citation>
    <scope>NUCLEOTIDE SEQUENCE [LARGE SCALE GENOMIC DNA]</scope>
    <source>
        <strain evidence="2 3">YU 961-1</strain>
    </source>
</reference>
<dbReference type="GO" id="GO:0046677">
    <property type="term" value="P:response to antibiotic"/>
    <property type="evidence" value="ECO:0007669"/>
    <property type="project" value="InterPro"/>
</dbReference>
<dbReference type="InterPro" id="IPR012338">
    <property type="entry name" value="Beta-lactam/transpept-like"/>
</dbReference>
<name>A0A2S6GT05_9PSEU</name>
<evidence type="ECO:0000259" key="1">
    <source>
        <dbReference type="Pfam" id="PF13354"/>
    </source>
</evidence>
<dbReference type="PRINTS" id="PR00118">
    <property type="entry name" value="BLACTAMASEA"/>
</dbReference>
<comment type="caution">
    <text evidence="2">The sequence shown here is derived from an EMBL/GenBank/DDBJ whole genome shotgun (WGS) entry which is preliminary data.</text>
</comment>
<dbReference type="PANTHER" id="PTHR35333:SF3">
    <property type="entry name" value="BETA-LACTAMASE-TYPE TRANSPEPTIDASE FOLD CONTAINING PROTEIN"/>
    <property type="match status" value="1"/>
</dbReference>
<feature type="domain" description="Beta-lactamase class A catalytic" evidence="1">
    <location>
        <begin position="2"/>
        <end position="184"/>
    </location>
</feature>
<keyword evidence="3" id="KW-1185">Reference proteome</keyword>
<dbReference type="PANTHER" id="PTHR35333">
    <property type="entry name" value="BETA-LACTAMASE"/>
    <property type="match status" value="1"/>
</dbReference>
<dbReference type="SUPFAM" id="SSF56601">
    <property type="entry name" value="beta-lactamase/transpeptidase-like"/>
    <property type="match status" value="1"/>
</dbReference>
<evidence type="ECO:0000313" key="2">
    <source>
        <dbReference type="EMBL" id="PPK68326.1"/>
    </source>
</evidence>
<proteinExistence type="predicted"/>
<dbReference type="InterPro" id="IPR000871">
    <property type="entry name" value="Beta-lactam_class-A"/>
</dbReference>
<sequence>MLRRAEADPGYLDKLVRYDRSRLEEYAPVTGERVDTGMTVAELCAASVGVSDNTAANLLFDEVGGPAGATAFVRSLGDDITRMDRNETSLNVGAPGDERDTTTPRRIVETYRALLLGTALAPTGRDRLTGWLVGSTTGKDLVRAGLPADWRAGDKSGSGAAGEVNNVAIAWPPGRGPWLIGVYTAPTKAEPPARPIVAEAARIVVAALGRA</sequence>
<dbReference type="AlphaFoldDB" id="A0A2S6GT05"/>
<dbReference type="Pfam" id="PF13354">
    <property type="entry name" value="Beta-lactamase2"/>
    <property type="match status" value="1"/>
</dbReference>
<protein>
    <submittedName>
        <fullName evidence="2">Beta-lactamase class A</fullName>
    </submittedName>
</protein>
<evidence type="ECO:0000313" key="3">
    <source>
        <dbReference type="Proteomes" id="UP000239203"/>
    </source>
</evidence>
<dbReference type="EMBL" id="PTIX01000005">
    <property type="protein sequence ID" value="PPK68326.1"/>
    <property type="molecule type" value="Genomic_DNA"/>
</dbReference>
<dbReference type="InterPro" id="IPR045155">
    <property type="entry name" value="Beta-lactam_cat"/>
</dbReference>